<dbReference type="InterPro" id="IPR016181">
    <property type="entry name" value="Acyl_CoA_acyltransferase"/>
</dbReference>
<dbReference type="SUPFAM" id="SSF55729">
    <property type="entry name" value="Acyl-CoA N-acyltransferases (Nat)"/>
    <property type="match status" value="1"/>
</dbReference>
<keyword evidence="3" id="KW-1185">Reference proteome</keyword>
<dbReference type="PANTHER" id="PTHR43792:SF1">
    <property type="entry name" value="N-ACETYLTRANSFERASE DOMAIN-CONTAINING PROTEIN"/>
    <property type="match status" value="1"/>
</dbReference>
<dbReference type="Gene3D" id="3.40.630.30">
    <property type="match status" value="1"/>
</dbReference>
<dbReference type="Pfam" id="PF13302">
    <property type="entry name" value="Acetyltransf_3"/>
    <property type="match status" value="1"/>
</dbReference>
<dbReference type="GO" id="GO:0016747">
    <property type="term" value="F:acyltransferase activity, transferring groups other than amino-acyl groups"/>
    <property type="evidence" value="ECO:0007669"/>
    <property type="project" value="InterPro"/>
</dbReference>
<keyword evidence="2" id="KW-0808">Transferase</keyword>
<dbReference type="PROSITE" id="PS51186">
    <property type="entry name" value="GNAT"/>
    <property type="match status" value="1"/>
</dbReference>
<reference evidence="2 3" key="1">
    <citation type="submission" date="2016-10" db="EMBL/GenBank/DDBJ databases">
        <authorList>
            <person name="de Groot N.N."/>
        </authorList>
    </citation>
    <scope>NUCLEOTIDE SEQUENCE [LARGE SCALE GENOMIC DNA]</scope>
    <source>
        <strain evidence="2 3">LMG 23650</strain>
    </source>
</reference>
<evidence type="ECO:0000259" key="1">
    <source>
        <dbReference type="PROSITE" id="PS51186"/>
    </source>
</evidence>
<sequence>MFDGLSDPACYRYIPEEPPGNVEDLAARYRMLEGRRSPDGTEAWLNWALIGLDGRSHGYVQATVDLNAKEAWVAYFVFSSSQRQGYAREALSGLLPALRAAYGITRFNAAIDTRNVASIRLVESLGFVLDRHVKNADEFKGSVSDEFHYSL</sequence>
<dbReference type="InterPro" id="IPR000182">
    <property type="entry name" value="GNAT_dom"/>
</dbReference>
<dbReference type="InterPro" id="IPR051531">
    <property type="entry name" value="N-acetyltransferase"/>
</dbReference>
<proteinExistence type="predicted"/>
<evidence type="ECO:0000313" key="2">
    <source>
        <dbReference type="EMBL" id="SFI75562.1"/>
    </source>
</evidence>
<gene>
    <name evidence="2" type="ORF">SAMN05192543_104111</name>
</gene>
<evidence type="ECO:0000313" key="3">
    <source>
        <dbReference type="Proteomes" id="UP000199548"/>
    </source>
</evidence>
<feature type="domain" description="N-acetyltransferase" evidence="1">
    <location>
        <begin position="12"/>
        <end position="151"/>
    </location>
</feature>
<dbReference type="AlphaFoldDB" id="A0A1I3KSV2"/>
<dbReference type="STRING" id="420953.SAMN05192543_104111"/>
<dbReference type="EMBL" id="FOQU01000004">
    <property type="protein sequence ID" value="SFI75562.1"/>
    <property type="molecule type" value="Genomic_DNA"/>
</dbReference>
<organism evidence="2 3">
    <name type="scientific">Paraburkholderia megapolitana</name>
    <dbReference type="NCBI Taxonomy" id="420953"/>
    <lineage>
        <taxon>Bacteria</taxon>
        <taxon>Pseudomonadati</taxon>
        <taxon>Pseudomonadota</taxon>
        <taxon>Betaproteobacteria</taxon>
        <taxon>Burkholderiales</taxon>
        <taxon>Burkholderiaceae</taxon>
        <taxon>Paraburkholderia</taxon>
    </lineage>
</organism>
<protein>
    <submittedName>
        <fullName evidence="2">Aminoglycoside 6'-N-acetyltransferase</fullName>
    </submittedName>
</protein>
<dbReference type="PANTHER" id="PTHR43792">
    <property type="entry name" value="GNAT FAMILY, PUTATIVE (AFU_ORTHOLOGUE AFUA_3G00765)-RELATED-RELATED"/>
    <property type="match status" value="1"/>
</dbReference>
<accession>A0A1I3KSV2</accession>
<dbReference type="Proteomes" id="UP000199548">
    <property type="component" value="Unassembled WGS sequence"/>
</dbReference>
<name>A0A1I3KSV2_9BURK</name>